<protein>
    <submittedName>
        <fullName evidence="1">Uncharacterized protein</fullName>
    </submittedName>
</protein>
<proteinExistence type="predicted"/>
<dbReference type="InterPro" id="IPR046500">
    <property type="entry name" value="DUF6678"/>
</dbReference>
<sequence length="117" mass="13127">MNNTKWRELCVGMRALPFPPAYQSKDVFNDLPCPVNFPHAPDYWGDWACTPEASLGLHIEWLKIAPRFRRNRGRLIAPEILDCAGEVIALLKQVGLPVIEQDGFFVLYGHSSGSMSA</sequence>
<evidence type="ECO:0000313" key="1">
    <source>
        <dbReference type="EMBL" id="QEI06153.1"/>
    </source>
</evidence>
<evidence type="ECO:0000313" key="2">
    <source>
        <dbReference type="Proteomes" id="UP000325161"/>
    </source>
</evidence>
<organism evidence="1 2">
    <name type="scientific">Pigmentiphaga aceris</name>
    <dbReference type="NCBI Taxonomy" id="1940612"/>
    <lineage>
        <taxon>Bacteria</taxon>
        <taxon>Pseudomonadati</taxon>
        <taxon>Pseudomonadota</taxon>
        <taxon>Betaproteobacteria</taxon>
        <taxon>Burkholderiales</taxon>
        <taxon>Alcaligenaceae</taxon>
        <taxon>Pigmentiphaga</taxon>
    </lineage>
</organism>
<accession>A0A5C0AXK4</accession>
<name>A0A5C0AXK4_9BURK</name>
<dbReference type="KEGG" id="pacr:FXN63_10120"/>
<gene>
    <name evidence="1" type="ORF">FXN63_10120</name>
</gene>
<dbReference type="EMBL" id="CP043046">
    <property type="protein sequence ID" value="QEI06153.1"/>
    <property type="molecule type" value="Genomic_DNA"/>
</dbReference>
<dbReference type="OrthoDB" id="7861056at2"/>
<reference evidence="1 2" key="1">
    <citation type="submission" date="2019-08" db="EMBL/GenBank/DDBJ databases">
        <title>Amphibian skin-associated Pigmentiphaga: genome sequence and occurrence across geography and hosts.</title>
        <authorList>
            <person name="Bletz M.C."/>
            <person name="Bunk B."/>
            <person name="Sproeer C."/>
            <person name="Biwer P."/>
            <person name="Reiter S."/>
            <person name="Rabemananjara F.C.E."/>
            <person name="Schulz S."/>
            <person name="Overmann J."/>
            <person name="Vences M."/>
        </authorList>
    </citation>
    <scope>NUCLEOTIDE SEQUENCE [LARGE SCALE GENOMIC DNA]</scope>
    <source>
        <strain evidence="1 2">Mada1488</strain>
    </source>
</reference>
<dbReference type="AlphaFoldDB" id="A0A5C0AXK4"/>
<dbReference type="Pfam" id="PF20383">
    <property type="entry name" value="DUF6678"/>
    <property type="match status" value="1"/>
</dbReference>
<dbReference type="Proteomes" id="UP000325161">
    <property type="component" value="Chromosome"/>
</dbReference>
<keyword evidence="2" id="KW-1185">Reference proteome</keyword>